<dbReference type="InterPro" id="IPR014825">
    <property type="entry name" value="DNA_alkylation"/>
</dbReference>
<dbReference type="RefSeq" id="WP_170314450.1">
    <property type="nucleotide sequence ID" value="NZ_AP022593.1"/>
</dbReference>
<dbReference type="InterPro" id="IPR016024">
    <property type="entry name" value="ARM-type_fold"/>
</dbReference>
<dbReference type="Proteomes" id="UP000467428">
    <property type="component" value="Chromosome"/>
</dbReference>
<proteinExistence type="predicted"/>
<accession>A0A7I7RS17</accession>
<protein>
    <submittedName>
        <fullName evidence="1">DNA alkylation repair protein</fullName>
    </submittedName>
</protein>
<reference evidence="1 2" key="1">
    <citation type="journal article" date="2019" name="Emerg. Microbes Infect.">
        <title>Comprehensive subspecies identification of 175 nontuberculous mycobacteria species based on 7547 genomic profiles.</title>
        <authorList>
            <person name="Matsumoto Y."/>
            <person name="Kinjo T."/>
            <person name="Motooka D."/>
            <person name="Nabeya D."/>
            <person name="Jung N."/>
            <person name="Uechi K."/>
            <person name="Horii T."/>
            <person name="Iida T."/>
            <person name="Fujita J."/>
            <person name="Nakamura S."/>
        </authorList>
    </citation>
    <scope>NUCLEOTIDE SEQUENCE [LARGE SCALE GENOMIC DNA]</scope>
    <source>
        <strain evidence="1 2">JCM 18538</strain>
    </source>
</reference>
<evidence type="ECO:0000313" key="1">
    <source>
        <dbReference type="EMBL" id="BBY46981.1"/>
    </source>
</evidence>
<dbReference type="Pfam" id="PF08713">
    <property type="entry name" value="DNA_alkylation"/>
    <property type="match status" value="1"/>
</dbReference>
<dbReference type="KEGG" id="marz:MARA_04490"/>
<evidence type="ECO:0000313" key="2">
    <source>
        <dbReference type="Proteomes" id="UP000467428"/>
    </source>
</evidence>
<dbReference type="CDD" id="cd07064">
    <property type="entry name" value="AlkD_like_1"/>
    <property type="match status" value="1"/>
</dbReference>
<dbReference type="Gene3D" id="1.25.10.90">
    <property type="match status" value="1"/>
</dbReference>
<dbReference type="SUPFAM" id="SSF48371">
    <property type="entry name" value="ARM repeat"/>
    <property type="match status" value="1"/>
</dbReference>
<organism evidence="1 2">
    <name type="scientific">Mycolicibacterium arabiense</name>
    <dbReference type="NCBI Taxonomy" id="1286181"/>
    <lineage>
        <taxon>Bacteria</taxon>
        <taxon>Bacillati</taxon>
        <taxon>Actinomycetota</taxon>
        <taxon>Actinomycetes</taxon>
        <taxon>Mycobacteriales</taxon>
        <taxon>Mycobacteriaceae</taxon>
        <taxon>Mycolicibacterium</taxon>
    </lineage>
</organism>
<name>A0A7I7RS17_9MYCO</name>
<gene>
    <name evidence="1" type="ORF">MARA_04490</name>
</gene>
<keyword evidence="2" id="KW-1185">Reference proteome</keyword>
<sequence length="228" mass="25985">MSAHELIDEVRRALAAAGDADRAPAMQAYMKSDMPFHGVRMPDLRRICEPIFSAHPIESVDAFDDTVERLFAEATHREERYAAIQLARHRLYRAHQTPDRIPLYRRLILTGAWWDTVDEIAGNLVGPILAAHPMEVRPIVLGWATDSDTWLRRTAIISQLNLKDETDLALLTAAIDSNAEDTDFFIRKAIGWALRQYARTDPEWVRAFVEAREGRLSGLSKREALKRL</sequence>
<dbReference type="AlphaFoldDB" id="A0A7I7RS17"/>
<geneLocation type="plasmid" evidence="2">
    <name>pjcm18538 dna</name>
</geneLocation>
<dbReference type="EMBL" id="AP022593">
    <property type="protein sequence ID" value="BBY46981.1"/>
    <property type="molecule type" value="Genomic_DNA"/>
</dbReference>
<dbReference type="PANTHER" id="PTHR34070:SF1">
    <property type="entry name" value="DNA ALKYLATION REPAIR PROTEIN"/>
    <property type="match status" value="1"/>
</dbReference>
<dbReference type="PANTHER" id="PTHR34070">
    <property type="entry name" value="ARMADILLO-TYPE FOLD"/>
    <property type="match status" value="1"/>
</dbReference>